<dbReference type="RefSeq" id="WP_062182985.1">
    <property type="nucleotide sequence ID" value="NZ_BBXL01000019.1"/>
</dbReference>
<name>A0A1M5HF41_9BACT</name>
<dbReference type="PROSITE" id="PS51257">
    <property type="entry name" value="PROKAR_LIPOPROTEIN"/>
    <property type="match status" value="1"/>
</dbReference>
<accession>A0A1M5HF41</accession>
<keyword evidence="3" id="KW-1185">Reference proteome</keyword>
<feature type="chain" id="PRO_5009910766" description="Lipoprotein" evidence="1">
    <location>
        <begin position="20"/>
        <end position="119"/>
    </location>
</feature>
<reference evidence="3" key="1">
    <citation type="submission" date="2016-11" db="EMBL/GenBank/DDBJ databases">
        <authorList>
            <person name="Varghese N."/>
            <person name="Submissions S."/>
        </authorList>
    </citation>
    <scope>NUCLEOTIDE SEQUENCE [LARGE SCALE GENOMIC DNA]</scope>
    <source>
        <strain evidence="3">DSM 27370</strain>
    </source>
</reference>
<sequence>MKKIFLMLTVAAFTASFVACDSKKSETGASDQDSTNVEVVTPAAEGDALAKYTELVEKAVALYPKVKTGDASAVQEYTKVAQDIANMSQDLQKELANMTPEQAAKFAEISKKFADAAAQ</sequence>
<gene>
    <name evidence="2" type="ORF">SAMN05444362_11646</name>
</gene>
<evidence type="ECO:0008006" key="4">
    <source>
        <dbReference type="Google" id="ProtNLM"/>
    </source>
</evidence>
<evidence type="ECO:0000313" key="3">
    <source>
        <dbReference type="Proteomes" id="UP000184480"/>
    </source>
</evidence>
<organism evidence="2 3">
    <name type="scientific">Dysgonomonas macrotermitis</name>
    <dbReference type="NCBI Taxonomy" id="1346286"/>
    <lineage>
        <taxon>Bacteria</taxon>
        <taxon>Pseudomonadati</taxon>
        <taxon>Bacteroidota</taxon>
        <taxon>Bacteroidia</taxon>
        <taxon>Bacteroidales</taxon>
        <taxon>Dysgonomonadaceae</taxon>
        <taxon>Dysgonomonas</taxon>
    </lineage>
</organism>
<keyword evidence="1" id="KW-0732">Signal</keyword>
<proteinExistence type="predicted"/>
<feature type="signal peptide" evidence="1">
    <location>
        <begin position="1"/>
        <end position="19"/>
    </location>
</feature>
<dbReference type="AlphaFoldDB" id="A0A1M5HF41"/>
<dbReference type="EMBL" id="FQUC01000016">
    <property type="protein sequence ID" value="SHG14508.1"/>
    <property type="molecule type" value="Genomic_DNA"/>
</dbReference>
<evidence type="ECO:0000313" key="2">
    <source>
        <dbReference type="EMBL" id="SHG14508.1"/>
    </source>
</evidence>
<dbReference type="Proteomes" id="UP000184480">
    <property type="component" value="Unassembled WGS sequence"/>
</dbReference>
<protein>
    <recommendedName>
        <fullName evidence="4">Lipoprotein</fullName>
    </recommendedName>
</protein>
<dbReference type="OrthoDB" id="9944415at2"/>
<evidence type="ECO:0000256" key="1">
    <source>
        <dbReference type="SAM" id="SignalP"/>
    </source>
</evidence>